<evidence type="ECO:0000256" key="1">
    <source>
        <dbReference type="ARBA" id="ARBA00022723"/>
    </source>
</evidence>
<keyword evidence="1" id="KW-0479">Metal-binding</keyword>
<dbReference type="EMBL" id="JAGGNH010000002">
    <property type="protein sequence ID" value="KAJ0981462.1"/>
    <property type="molecule type" value="Genomic_DNA"/>
</dbReference>
<dbReference type="OrthoDB" id="282152at2759"/>
<protein>
    <recommendedName>
        <fullName evidence="5">TFIIS-type domain-containing protein</fullName>
    </recommendedName>
</protein>
<dbReference type="Pfam" id="PF01096">
    <property type="entry name" value="Zn_ribbon_TFIIS"/>
    <property type="match status" value="1"/>
</dbReference>
<dbReference type="InterPro" id="IPR001222">
    <property type="entry name" value="Znf_TFIIS"/>
</dbReference>
<feature type="domain" description="TFIIS-type" evidence="5">
    <location>
        <begin position="49"/>
        <end position="89"/>
    </location>
</feature>
<evidence type="ECO:0000256" key="4">
    <source>
        <dbReference type="PROSITE-ProRule" id="PRU00472"/>
    </source>
</evidence>
<keyword evidence="7" id="KW-1185">Reference proteome</keyword>
<evidence type="ECO:0000313" key="6">
    <source>
        <dbReference type="EMBL" id="KAJ0981462.1"/>
    </source>
</evidence>
<dbReference type="GO" id="GO:0003676">
    <property type="term" value="F:nucleic acid binding"/>
    <property type="evidence" value="ECO:0007669"/>
    <property type="project" value="InterPro"/>
</dbReference>
<dbReference type="Proteomes" id="UP001085076">
    <property type="component" value="Miscellaneous, Linkage group lg02"/>
</dbReference>
<dbReference type="AlphaFoldDB" id="A0A9D5CZA0"/>
<dbReference type="GO" id="GO:0006351">
    <property type="term" value="P:DNA-templated transcription"/>
    <property type="evidence" value="ECO:0007669"/>
    <property type="project" value="InterPro"/>
</dbReference>
<comment type="caution">
    <text evidence="6">The sequence shown here is derived from an EMBL/GenBank/DDBJ whole genome shotgun (WGS) entry which is preliminary data.</text>
</comment>
<evidence type="ECO:0000256" key="3">
    <source>
        <dbReference type="ARBA" id="ARBA00022833"/>
    </source>
</evidence>
<sequence>MGRRLRLFCPTCPYVCPISSKIVKKESLVKREMEPIFSGDKATEFAPKNQATCPRCRHGETYFRQMQIRSQMTTFYTCCNVKSLLQHFAAVKLLSAAAVDVSNYHRQEKKSPQPAPAATPHLVAVSEGCCRPTLGC</sequence>
<organism evidence="6 7">
    <name type="scientific">Dioscorea zingiberensis</name>
    <dbReference type="NCBI Taxonomy" id="325984"/>
    <lineage>
        <taxon>Eukaryota</taxon>
        <taxon>Viridiplantae</taxon>
        <taxon>Streptophyta</taxon>
        <taxon>Embryophyta</taxon>
        <taxon>Tracheophyta</taxon>
        <taxon>Spermatophyta</taxon>
        <taxon>Magnoliopsida</taxon>
        <taxon>Liliopsida</taxon>
        <taxon>Dioscoreales</taxon>
        <taxon>Dioscoreaceae</taxon>
        <taxon>Dioscorea</taxon>
    </lineage>
</organism>
<dbReference type="SMART" id="SM00440">
    <property type="entry name" value="ZnF_C2C2"/>
    <property type="match status" value="1"/>
</dbReference>
<evidence type="ECO:0000259" key="5">
    <source>
        <dbReference type="PROSITE" id="PS51133"/>
    </source>
</evidence>
<evidence type="ECO:0000313" key="7">
    <source>
        <dbReference type="Proteomes" id="UP001085076"/>
    </source>
</evidence>
<gene>
    <name evidence="6" type="ORF">J5N97_009717</name>
</gene>
<dbReference type="PROSITE" id="PS51133">
    <property type="entry name" value="ZF_TFIIS_2"/>
    <property type="match status" value="1"/>
</dbReference>
<accession>A0A9D5CZA0</accession>
<proteinExistence type="predicted"/>
<dbReference type="GO" id="GO:0008270">
    <property type="term" value="F:zinc ion binding"/>
    <property type="evidence" value="ECO:0007669"/>
    <property type="project" value="UniProtKB-KW"/>
</dbReference>
<reference evidence="6" key="1">
    <citation type="submission" date="2021-03" db="EMBL/GenBank/DDBJ databases">
        <authorList>
            <person name="Li Z."/>
            <person name="Yang C."/>
        </authorList>
    </citation>
    <scope>NUCLEOTIDE SEQUENCE</scope>
    <source>
        <strain evidence="6">Dzin_1.0</strain>
        <tissue evidence="6">Leaf</tissue>
    </source>
</reference>
<name>A0A9D5CZA0_9LILI</name>
<keyword evidence="3" id="KW-0862">Zinc</keyword>
<keyword evidence="2 4" id="KW-0863">Zinc-finger</keyword>
<reference evidence="6" key="2">
    <citation type="journal article" date="2022" name="Hortic Res">
        <title>The genome of Dioscorea zingiberensis sheds light on the biosynthesis, origin and evolution of the medicinally important diosgenin saponins.</title>
        <authorList>
            <person name="Li Y."/>
            <person name="Tan C."/>
            <person name="Li Z."/>
            <person name="Guo J."/>
            <person name="Li S."/>
            <person name="Chen X."/>
            <person name="Wang C."/>
            <person name="Dai X."/>
            <person name="Yang H."/>
            <person name="Song W."/>
            <person name="Hou L."/>
            <person name="Xu J."/>
            <person name="Tong Z."/>
            <person name="Xu A."/>
            <person name="Yuan X."/>
            <person name="Wang W."/>
            <person name="Yang Q."/>
            <person name="Chen L."/>
            <person name="Sun Z."/>
            <person name="Wang K."/>
            <person name="Pan B."/>
            <person name="Chen J."/>
            <person name="Bao Y."/>
            <person name="Liu F."/>
            <person name="Qi X."/>
            <person name="Gang D.R."/>
            <person name="Wen J."/>
            <person name="Li J."/>
        </authorList>
    </citation>
    <scope>NUCLEOTIDE SEQUENCE</scope>
    <source>
        <strain evidence="6">Dzin_1.0</strain>
    </source>
</reference>
<dbReference type="SUPFAM" id="SSF57783">
    <property type="entry name" value="Zinc beta-ribbon"/>
    <property type="match status" value="1"/>
</dbReference>
<evidence type="ECO:0000256" key="2">
    <source>
        <dbReference type="ARBA" id="ARBA00022771"/>
    </source>
</evidence>
<dbReference type="Gene3D" id="2.20.25.10">
    <property type="match status" value="1"/>
</dbReference>